<name>A0A2J6PKW2_9HELO</name>
<organism evidence="1 2">
    <name type="scientific">Hyaloscypha hepaticicola</name>
    <dbReference type="NCBI Taxonomy" id="2082293"/>
    <lineage>
        <taxon>Eukaryota</taxon>
        <taxon>Fungi</taxon>
        <taxon>Dikarya</taxon>
        <taxon>Ascomycota</taxon>
        <taxon>Pezizomycotina</taxon>
        <taxon>Leotiomycetes</taxon>
        <taxon>Helotiales</taxon>
        <taxon>Hyaloscyphaceae</taxon>
        <taxon>Hyaloscypha</taxon>
    </lineage>
</organism>
<dbReference type="EMBL" id="KZ613520">
    <property type="protein sequence ID" value="PMD14660.1"/>
    <property type="molecule type" value="Genomic_DNA"/>
</dbReference>
<gene>
    <name evidence="1" type="ORF">NA56DRAFT_710731</name>
</gene>
<protein>
    <submittedName>
        <fullName evidence="1">Uncharacterized protein</fullName>
    </submittedName>
</protein>
<accession>A0A2J6PKW2</accession>
<dbReference type="AlphaFoldDB" id="A0A2J6PKW2"/>
<keyword evidence="2" id="KW-1185">Reference proteome</keyword>
<evidence type="ECO:0000313" key="2">
    <source>
        <dbReference type="Proteomes" id="UP000235672"/>
    </source>
</evidence>
<sequence>MKDSTWVESLIKRPLGARSYMRKSFSAILLTLQNQSVLYAPTLELSNYFRAICGCNFSIQKIVSAPPLTKIAVLPGDFMSSTISVHISSPPYVTPSLHRDRPGQLRKAPVYIGVGKTTRVEGNV</sequence>
<evidence type="ECO:0000313" key="1">
    <source>
        <dbReference type="EMBL" id="PMD14660.1"/>
    </source>
</evidence>
<proteinExistence type="predicted"/>
<reference evidence="1 2" key="1">
    <citation type="submission" date="2016-05" db="EMBL/GenBank/DDBJ databases">
        <title>A degradative enzymes factory behind the ericoid mycorrhizal symbiosis.</title>
        <authorList>
            <consortium name="DOE Joint Genome Institute"/>
            <person name="Martino E."/>
            <person name="Morin E."/>
            <person name="Grelet G."/>
            <person name="Kuo A."/>
            <person name="Kohler A."/>
            <person name="Daghino S."/>
            <person name="Barry K."/>
            <person name="Choi C."/>
            <person name="Cichocki N."/>
            <person name="Clum A."/>
            <person name="Copeland A."/>
            <person name="Hainaut M."/>
            <person name="Haridas S."/>
            <person name="Labutti K."/>
            <person name="Lindquist E."/>
            <person name="Lipzen A."/>
            <person name="Khouja H.-R."/>
            <person name="Murat C."/>
            <person name="Ohm R."/>
            <person name="Olson A."/>
            <person name="Spatafora J."/>
            <person name="Veneault-Fourrey C."/>
            <person name="Henrissat B."/>
            <person name="Grigoriev I."/>
            <person name="Martin F."/>
            <person name="Perotto S."/>
        </authorList>
    </citation>
    <scope>NUCLEOTIDE SEQUENCE [LARGE SCALE GENOMIC DNA]</scope>
    <source>
        <strain evidence="1 2">UAMH 7357</strain>
    </source>
</reference>
<dbReference type="Proteomes" id="UP000235672">
    <property type="component" value="Unassembled WGS sequence"/>
</dbReference>